<dbReference type="Proteomes" id="UP000789390">
    <property type="component" value="Unassembled WGS sequence"/>
</dbReference>
<evidence type="ECO:0000256" key="9">
    <source>
        <dbReference type="ARBA" id="ARBA00023136"/>
    </source>
</evidence>
<dbReference type="PANTHER" id="PTHR11214:SF378">
    <property type="entry name" value="BETA-1,3-GALACTOSYLTRANSFERASE 4"/>
    <property type="match status" value="1"/>
</dbReference>
<evidence type="ECO:0000256" key="11">
    <source>
        <dbReference type="SAM" id="Phobius"/>
    </source>
</evidence>
<feature type="region of interest" description="Disordered" evidence="10">
    <location>
        <begin position="58"/>
        <end position="87"/>
    </location>
</feature>
<reference evidence="12" key="1">
    <citation type="submission" date="2021-11" db="EMBL/GenBank/DDBJ databases">
        <authorList>
            <person name="Schell T."/>
        </authorList>
    </citation>
    <scope>NUCLEOTIDE SEQUENCE</scope>
    <source>
        <strain evidence="12">M5</strain>
    </source>
</reference>
<comment type="similarity">
    <text evidence="2">Belongs to the glycosyltransferase 31 family.</text>
</comment>
<dbReference type="AlphaFoldDB" id="A0A8J2RE53"/>
<evidence type="ECO:0000256" key="5">
    <source>
        <dbReference type="ARBA" id="ARBA00022692"/>
    </source>
</evidence>
<evidence type="ECO:0000256" key="7">
    <source>
        <dbReference type="ARBA" id="ARBA00022989"/>
    </source>
</evidence>
<dbReference type="EMBL" id="CAKKLH010000034">
    <property type="protein sequence ID" value="CAH0100201.1"/>
    <property type="molecule type" value="Genomic_DNA"/>
</dbReference>
<comment type="subcellular location">
    <subcellularLocation>
        <location evidence="1">Golgi apparatus membrane</location>
        <topology evidence="1">Single-pass type II membrane protein</topology>
    </subcellularLocation>
</comment>
<organism evidence="12 13">
    <name type="scientific">Daphnia galeata</name>
    <dbReference type="NCBI Taxonomy" id="27404"/>
    <lineage>
        <taxon>Eukaryota</taxon>
        <taxon>Metazoa</taxon>
        <taxon>Ecdysozoa</taxon>
        <taxon>Arthropoda</taxon>
        <taxon>Crustacea</taxon>
        <taxon>Branchiopoda</taxon>
        <taxon>Diplostraca</taxon>
        <taxon>Cladocera</taxon>
        <taxon>Anomopoda</taxon>
        <taxon>Daphniidae</taxon>
        <taxon>Daphnia</taxon>
    </lineage>
</organism>
<feature type="transmembrane region" description="Helical" evidence="11">
    <location>
        <begin position="24"/>
        <end position="43"/>
    </location>
</feature>
<evidence type="ECO:0000256" key="8">
    <source>
        <dbReference type="ARBA" id="ARBA00023034"/>
    </source>
</evidence>
<evidence type="ECO:0000313" key="12">
    <source>
        <dbReference type="EMBL" id="CAH0100201.1"/>
    </source>
</evidence>
<evidence type="ECO:0000256" key="1">
    <source>
        <dbReference type="ARBA" id="ARBA00004323"/>
    </source>
</evidence>
<dbReference type="OrthoDB" id="2139606at2759"/>
<keyword evidence="7 11" id="KW-1133">Transmembrane helix</keyword>
<keyword evidence="6" id="KW-0735">Signal-anchor</keyword>
<keyword evidence="13" id="KW-1185">Reference proteome</keyword>
<protein>
    <recommendedName>
        <fullName evidence="14">Lactosylceramide</fullName>
    </recommendedName>
</protein>
<evidence type="ECO:0000256" key="3">
    <source>
        <dbReference type="ARBA" id="ARBA00022676"/>
    </source>
</evidence>
<sequence>MPFGEVMYRCNAHYCFSSVFRNRVVGLVITLALMQLFLFSFYLNGLHSQVVVTANTGSGGGGGGGSSSSNSPVSSLEQQDERHQRQPLEVAATQQQLYQQELHPRDGDISGSVIDSGAAAAADVLSDIDLGQRSRSVGQEVERTDEEFLNPAIIKAKAAMGDAAKKALDHLMTNKKPAMDLMAMAAKKLSTDPSDPMTKLGFNLLANAFNNMKNQRVIQPKASQQEKQEPNETKSLQSVANNNEPTSSSPANNVDDQSKSQYANLAQMGLQMLTNGLADPSSLLTNKGSSPDMRMLEMASQLMFNSKLSKAGFDPQMAKTALGLLKGAVASQKLDPRVILGLATKMMAIQQQLQQQPSSGSGEANGGLNLLSQFLSNGQLASALLSAGAAAAAAAQPSVSVDQSNTIYRNYVKLTSRKLPVLKSKMSSPYSIPSSKVVVDIGFHFTMEDVNTCRSNATYLIMAISSATNTEERQAARDTWVKDLHQLVGGKVDVVFIVGQTANVTVQRAVEEEAKAHRDVIQTNVQEPIENGVFKTLAGLVWIDRHCPEIEQILKIDDDVYVSAATMLKAMEKGKARPTITGSLIDSMNPFTTADERHKTTKKLWPLKEFPRFMLGGAYLMGRPAVPRLLAAAQVTPVLPLEDVYVTGLCAIGGKVELIPKKSGLSKLEFLFEEEISEELDTCTFEDFASWRSTGAADVKQTWNFAQAMKRSGEVCVTTNKCARTFMGICIPSSS</sequence>
<comment type="caution">
    <text evidence="12">The sequence shown here is derived from an EMBL/GenBank/DDBJ whole genome shotgun (WGS) entry which is preliminary data.</text>
</comment>
<name>A0A8J2RE53_9CRUS</name>
<keyword evidence="5 11" id="KW-0812">Transmembrane</keyword>
<evidence type="ECO:0000313" key="13">
    <source>
        <dbReference type="Proteomes" id="UP000789390"/>
    </source>
</evidence>
<keyword evidence="4" id="KW-0808">Transferase</keyword>
<evidence type="ECO:0000256" key="6">
    <source>
        <dbReference type="ARBA" id="ARBA00022968"/>
    </source>
</evidence>
<keyword evidence="8" id="KW-0333">Golgi apparatus</keyword>
<dbReference type="GO" id="GO:0000139">
    <property type="term" value="C:Golgi membrane"/>
    <property type="evidence" value="ECO:0007669"/>
    <property type="project" value="UniProtKB-SubCell"/>
</dbReference>
<dbReference type="Pfam" id="PF01762">
    <property type="entry name" value="Galactosyl_T"/>
    <property type="match status" value="1"/>
</dbReference>
<proteinExistence type="inferred from homology"/>
<feature type="compositionally biased region" description="Polar residues" evidence="10">
    <location>
        <begin position="233"/>
        <end position="256"/>
    </location>
</feature>
<dbReference type="PANTHER" id="PTHR11214">
    <property type="entry name" value="BETA-1,3-N-ACETYLGLUCOSAMINYLTRANSFERASE"/>
    <property type="match status" value="1"/>
</dbReference>
<gene>
    <name evidence="12" type="ORF">DGAL_LOCUS2392</name>
</gene>
<dbReference type="InterPro" id="IPR002659">
    <property type="entry name" value="Glyco_trans_31"/>
</dbReference>
<dbReference type="GO" id="GO:0016758">
    <property type="term" value="F:hexosyltransferase activity"/>
    <property type="evidence" value="ECO:0007669"/>
    <property type="project" value="InterPro"/>
</dbReference>
<keyword evidence="3" id="KW-0328">Glycosyltransferase</keyword>
<keyword evidence="9 11" id="KW-0472">Membrane</keyword>
<dbReference type="GO" id="GO:0006493">
    <property type="term" value="P:protein O-linked glycosylation"/>
    <property type="evidence" value="ECO:0007669"/>
    <property type="project" value="TreeGrafter"/>
</dbReference>
<evidence type="ECO:0000256" key="10">
    <source>
        <dbReference type="SAM" id="MobiDB-lite"/>
    </source>
</evidence>
<evidence type="ECO:0000256" key="2">
    <source>
        <dbReference type="ARBA" id="ARBA00008661"/>
    </source>
</evidence>
<evidence type="ECO:0000256" key="4">
    <source>
        <dbReference type="ARBA" id="ARBA00022679"/>
    </source>
</evidence>
<feature type="region of interest" description="Disordered" evidence="10">
    <location>
        <begin position="219"/>
        <end position="256"/>
    </location>
</feature>
<accession>A0A8J2RE53</accession>
<evidence type="ECO:0008006" key="14">
    <source>
        <dbReference type="Google" id="ProtNLM"/>
    </source>
</evidence>
<dbReference type="Gene3D" id="3.90.550.50">
    <property type="match status" value="1"/>
</dbReference>